<evidence type="ECO:0000313" key="2">
    <source>
        <dbReference type="EMBL" id="CAK4030411.1"/>
    </source>
</evidence>
<name>A0AAI9EA20_9PEZI</name>
<dbReference type="Proteomes" id="UP001296104">
    <property type="component" value="Unassembled WGS sequence"/>
</dbReference>
<keyword evidence="1" id="KW-0812">Transmembrane</keyword>
<sequence>MTNLAQQNVLPEIEVPVEDFKIGRIQEIQILEDEANKAMFILRANCKVLRSVQQEYDNLASSADALADQCASELEAFHHYIDTVVNDLEILQPKLDSLLRMAADRKSLTLMSTPIVNFDAPTSGFSLNNIGVGALELYLVVSLPLLCVTVLLWIAWYLHERRGSSEQVMDEERQ</sequence>
<organism evidence="2 3">
    <name type="scientific">Lecanosticta acicola</name>
    <dbReference type="NCBI Taxonomy" id="111012"/>
    <lineage>
        <taxon>Eukaryota</taxon>
        <taxon>Fungi</taxon>
        <taxon>Dikarya</taxon>
        <taxon>Ascomycota</taxon>
        <taxon>Pezizomycotina</taxon>
        <taxon>Dothideomycetes</taxon>
        <taxon>Dothideomycetidae</taxon>
        <taxon>Mycosphaerellales</taxon>
        <taxon>Mycosphaerellaceae</taxon>
        <taxon>Lecanosticta</taxon>
    </lineage>
</organism>
<evidence type="ECO:0000256" key="1">
    <source>
        <dbReference type="SAM" id="Phobius"/>
    </source>
</evidence>
<keyword evidence="1" id="KW-1133">Transmembrane helix</keyword>
<keyword evidence="1" id="KW-0472">Membrane</keyword>
<evidence type="ECO:0000313" key="3">
    <source>
        <dbReference type="Proteomes" id="UP001296104"/>
    </source>
</evidence>
<reference evidence="2" key="1">
    <citation type="submission" date="2023-11" db="EMBL/GenBank/DDBJ databases">
        <authorList>
            <person name="Alioto T."/>
            <person name="Alioto T."/>
            <person name="Gomez Garrido J."/>
        </authorList>
    </citation>
    <scope>NUCLEOTIDE SEQUENCE</scope>
</reference>
<dbReference type="EMBL" id="CAVMBE010000036">
    <property type="protein sequence ID" value="CAK4030411.1"/>
    <property type="molecule type" value="Genomic_DNA"/>
</dbReference>
<accession>A0AAI9EA20</accession>
<keyword evidence="3" id="KW-1185">Reference proteome</keyword>
<feature type="transmembrane region" description="Helical" evidence="1">
    <location>
        <begin position="137"/>
        <end position="158"/>
    </location>
</feature>
<dbReference type="AlphaFoldDB" id="A0AAI9EA20"/>
<gene>
    <name evidence="2" type="ORF">LECACI_7A005569</name>
</gene>
<proteinExistence type="predicted"/>
<comment type="caution">
    <text evidence="2">The sequence shown here is derived from an EMBL/GenBank/DDBJ whole genome shotgun (WGS) entry which is preliminary data.</text>
</comment>
<protein>
    <submittedName>
        <fullName evidence="2">Uncharacterized protein</fullName>
    </submittedName>
</protein>